<evidence type="ECO:0000259" key="1">
    <source>
        <dbReference type="Pfam" id="PF00583"/>
    </source>
</evidence>
<dbReference type="SUPFAM" id="SSF55729">
    <property type="entry name" value="Acyl-CoA N-acyltransferases (Nat)"/>
    <property type="match status" value="1"/>
</dbReference>
<accession>A0ABV1ULR9</accession>
<evidence type="ECO:0000313" key="2">
    <source>
        <dbReference type="EMBL" id="MER6434671.1"/>
    </source>
</evidence>
<dbReference type="PANTHER" id="PTHR42791">
    <property type="entry name" value="GNAT FAMILY ACETYLTRANSFERASE"/>
    <property type="match status" value="1"/>
</dbReference>
<dbReference type="InterPro" id="IPR016181">
    <property type="entry name" value="Acyl_CoA_acyltransferase"/>
</dbReference>
<dbReference type="Gene3D" id="3.40.630.30">
    <property type="match status" value="1"/>
</dbReference>
<name>A0ABV1ULR9_9ACTN</name>
<protein>
    <submittedName>
        <fullName evidence="2">GNAT family N-acetyltransferase</fullName>
    </submittedName>
</protein>
<dbReference type="RefSeq" id="WP_352066469.1">
    <property type="nucleotide sequence ID" value="NZ_JBEPAZ010000170.1"/>
</dbReference>
<dbReference type="Pfam" id="PF00583">
    <property type="entry name" value="Acetyltransf_1"/>
    <property type="match status" value="1"/>
</dbReference>
<gene>
    <name evidence="2" type="ORF">ABT272_45285</name>
</gene>
<dbReference type="Proteomes" id="UP001470023">
    <property type="component" value="Unassembled WGS sequence"/>
</dbReference>
<dbReference type="InterPro" id="IPR000182">
    <property type="entry name" value="GNAT_dom"/>
</dbReference>
<sequence>MLAIYDQLEEVHPTEPCFYLTPLGVHADHRGKGLGMGLLSQSLAQIDSLSSPAYLESSNPTNMARYESVGFIPRDEITTPTGHVVTTMWRPAR</sequence>
<evidence type="ECO:0000313" key="3">
    <source>
        <dbReference type="Proteomes" id="UP001470023"/>
    </source>
</evidence>
<keyword evidence="3" id="KW-1185">Reference proteome</keyword>
<dbReference type="EMBL" id="JBEPAZ010000170">
    <property type="protein sequence ID" value="MER6434671.1"/>
    <property type="molecule type" value="Genomic_DNA"/>
</dbReference>
<reference evidence="2 3" key="1">
    <citation type="submission" date="2024-06" db="EMBL/GenBank/DDBJ databases">
        <title>The Natural Products Discovery Center: Release of the First 8490 Sequenced Strains for Exploring Actinobacteria Biosynthetic Diversity.</title>
        <authorList>
            <person name="Kalkreuter E."/>
            <person name="Kautsar S.A."/>
            <person name="Yang D."/>
            <person name="Bader C.D."/>
            <person name="Teijaro C.N."/>
            <person name="Fluegel L."/>
            <person name="Davis C.M."/>
            <person name="Simpson J.R."/>
            <person name="Lauterbach L."/>
            <person name="Steele A.D."/>
            <person name="Gui C."/>
            <person name="Meng S."/>
            <person name="Li G."/>
            <person name="Viehrig K."/>
            <person name="Ye F."/>
            <person name="Su P."/>
            <person name="Kiefer A.F."/>
            <person name="Nichols A."/>
            <person name="Cepeda A.J."/>
            <person name="Yan W."/>
            <person name="Fan B."/>
            <person name="Jiang Y."/>
            <person name="Adhikari A."/>
            <person name="Zheng C.-J."/>
            <person name="Schuster L."/>
            <person name="Cowan T.M."/>
            <person name="Smanski M.J."/>
            <person name="Chevrette M.G."/>
            <person name="De Carvalho L.P.S."/>
            <person name="Shen B."/>
        </authorList>
    </citation>
    <scope>NUCLEOTIDE SEQUENCE [LARGE SCALE GENOMIC DNA]</scope>
    <source>
        <strain evidence="2 3">NPDC001166</strain>
    </source>
</reference>
<organism evidence="2 3">
    <name type="scientific">Streptomyces sp. 900105245</name>
    <dbReference type="NCBI Taxonomy" id="3154379"/>
    <lineage>
        <taxon>Bacteria</taxon>
        <taxon>Bacillati</taxon>
        <taxon>Actinomycetota</taxon>
        <taxon>Actinomycetes</taxon>
        <taxon>Kitasatosporales</taxon>
        <taxon>Streptomycetaceae</taxon>
        <taxon>Streptomyces</taxon>
    </lineage>
</organism>
<dbReference type="CDD" id="cd04301">
    <property type="entry name" value="NAT_SF"/>
    <property type="match status" value="1"/>
</dbReference>
<dbReference type="PANTHER" id="PTHR42791:SF1">
    <property type="entry name" value="N-ACETYLTRANSFERASE DOMAIN-CONTAINING PROTEIN"/>
    <property type="match status" value="1"/>
</dbReference>
<proteinExistence type="predicted"/>
<feature type="domain" description="N-acetyltransferase" evidence="1">
    <location>
        <begin position="9"/>
        <end position="71"/>
    </location>
</feature>
<comment type="caution">
    <text evidence="2">The sequence shown here is derived from an EMBL/GenBank/DDBJ whole genome shotgun (WGS) entry which is preliminary data.</text>
</comment>
<dbReference type="InterPro" id="IPR052523">
    <property type="entry name" value="Trichothecene_AcTrans"/>
</dbReference>